<accession>A0A419VW85</accession>
<feature type="domain" description="MobA/VirD2-like nuclease" evidence="2">
    <location>
        <begin position="17"/>
        <end position="146"/>
    </location>
</feature>
<dbReference type="Pfam" id="PF03432">
    <property type="entry name" value="Relaxase"/>
    <property type="match status" value="1"/>
</dbReference>
<dbReference type="OrthoDB" id="1525197at2"/>
<keyword evidence="4" id="KW-1185">Reference proteome</keyword>
<reference evidence="3 4" key="1">
    <citation type="submission" date="2018-09" db="EMBL/GenBank/DDBJ databases">
        <title>Genomic Encyclopedia of Archaeal and Bacterial Type Strains, Phase II (KMG-II): from individual species to whole genera.</title>
        <authorList>
            <person name="Goeker M."/>
        </authorList>
    </citation>
    <scope>NUCLEOTIDE SEQUENCE [LARGE SCALE GENOMIC DNA]</scope>
    <source>
        <strain evidence="3 4">DSM 27148</strain>
    </source>
</reference>
<comment type="caution">
    <text evidence="3">The sequence shown here is derived from an EMBL/GenBank/DDBJ whole genome shotgun (WGS) entry which is preliminary data.</text>
</comment>
<evidence type="ECO:0000313" key="4">
    <source>
        <dbReference type="Proteomes" id="UP000283387"/>
    </source>
</evidence>
<dbReference type="AlphaFoldDB" id="A0A419VW85"/>
<dbReference type="RefSeq" id="WP_120275112.1">
    <property type="nucleotide sequence ID" value="NZ_RAPN01000004.1"/>
</dbReference>
<organism evidence="3 4">
    <name type="scientific">Mangrovibacterium diazotrophicum</name>
    <dbReference type="NCBI Taxonomy" id="1261403"/>
    <lineage>
        <taxon>Bacteria</taxon>
        <taxon>Pseudomonadati</taxon>
        <taxon>Bacteroidota</taxon>
        <taxon>Bacteroidia</taxon>
        <taxon>Marinilabiliales</taxon>
        <taxon>Prolixibacteraceae</taxon>
        <taxon>Mangrovibacterium</taxon>
    </lineage>
</organism>
<dbReference type="Proteomes" id="UP000283387">
    <property type="component" value="Unassembled WGS sequence"/>
</dbReference>
<proteinExistence type="predicted"/>
<protein>
    <submittedName>
        <fullName evidence="3">Relaxase/mobilization nuclease-like protein</fullName>
    </submittedName>
</protein>
<sequence length="302" mass="34982">MIAKIVKGQDFSGVVNYVLNPEKQAELLQIEGLRTKDHQSIIESFRIQAGMNSRIKSPVGHISLDFSPKDKPTLTSERMQEIADAYRKAMEIENTQYLLVRHYDKEHPHVHLVFNRVDDEGKTISDKNDRYRSEKICKELTHQFGLYFAKGKEQVNSHRLKEPDKTKYRIYEALKISLPGCKNWDELIDKLKDVQITVEFKFRGKTSEVQGVTFAMNGYSFSGSKVDRQFSFSMITAQMESNRKIELQNQRGQVQHGGNQTDVPGNYLTSLIRAIDKQNECERRKERQIVPKKAKRRKGPTM</sequence>
<feature type="compositionally biased region" description="Basic residues" evidence="1">
    <location>
        <begin position="290"/>
        <end position="302"/>
    </location>
</feature>
<evidence type="ECO:0000256" key="1">
    <source>
        <dbReference type="SAM" id="MobiDB-lite"/>
    </source>
</evidence>
<gene>
    <name evidence="3" type="ORF">BC643_4105</name>
</gene>
<feature type="region of interest" description="Disordered" evidence="1">
    <location>
        <begin position="282"/>
        <end position="302"/>
    </location>
</feature>
<dbReference type="InterPro" id="IPR005094">
    <property type="entry name" value="Endonuclease_MobA/VirD2"/>
</dbReference>
<evidence type="ECO:0000259" key="2">
    <source>
        <dbReference type="Pfam" id="PF03432"/>
    </source>
</evidence>
<evidence type="ECO:0000313" key="3">
    <source>
        <dbReference type="EMBL" id="RKD86414.1"/>
    </source>
</evidence>
<dbReference type="EMBL" id="RAPN01000004">
    <property type="protein sequence ID" value="RKD86414.1"/>
    <property type="molecule type" value="Genomic_DNA"/>
</dbReference>
<name>A0A419VW85_9BACT</name>